<reference evidence="1 2" key="1">
    <citation type="submission" date="2019-12" db="EMBL/GenBank/DDBJ databases">
        <authorList>
            <person name="Alioto T."/>
            <person name="Alioto T."/>
            <person name="Gomez Garrido J."/>
        </authorList>
    </citation>
    <scope>NUCLEOTIDE SEQUENCE [LARGE SCALE GENOMIC DNA]</scope>
</reference>
<name>A0A8S0PPL1_OLEEU</name>
<comment type="caution">
    <text evidence="1">The sequence shown here is derived from an EMBL/GenBank/DDBJ whole genome shotgun (WGS) entry which is preliminary data.</text>
</comment>
<gene>
    <name evidence="1" type="ORF">OLEA9_A038756</name>
</gene>
<evidence type="ECO:0000313" key="2">
    <source>
        <dbReference type="Proteomes" id="UP000594638"/>
    </source>
</evidence>
<keyword evidence="2" id="KW-1185">Reference proteome</keyword>
<dbReference type="EMBL" id="CACTIH010000146">
    <property type="protein sequence ID" value="CAA2955350.1"/>
    <property type="molecule type" value="Genomic_DNA"/>
</dbReference>
<accession>A0A8S0PPL1</accession>
<evidence type="ECO:0000313" key="1">
    <source>
        <dbReference type="EMBL" id="CAA2955350.1"/>
    </source>
</evidence>
<proteinExistence type="predicted"/>
<sequence length="212" mass="23639">MFGTRLGRGSDVARFLGISRQFLGHGVQALSRMLQRPGCVLASVGMQPDFKAFVGSLWARCAGHVRDGLGRSLIFRHFWDSVYKRCPGLVMGKVETEFDFQAILGSFVDTAMSGMRLVRDRDAALFSSSFRDTVVSRKWCTGDVQDAVMFGTHPGTTRTVPDFQAVSGVRCASQVWDASSLWQGSILIFRHFYAVFWDTVCRPRPGRDRDAV</sequence>
<dbReference type="Proteomes" id="UP000594638">
    <property type="component" value="Unassembled WGS sequence"/>
</dbReference>
<dbReference type="AlphaFoldDB" id="A0A8S0PPL1"/>
<organism evidence="1 2">
    <name type="scientific">Olea europaea subsp. europaea</name>
    <dbReference type="NCBI Taxonomy" id="158383"/>
    <lineage>
        <taxon>Eukaryota</taxon>
        <taxon>Viridiplantae</taxon>
        <taxon>Streptophyta</taxon>
        <taxon>Embryophyta</taxon>
        <taxon>Tracheophyta</taxon>
        <taxon>Spermatophyta</taxon>
        <taxon>Magnoliopsida</taxon>
        <taxon>eudicotyledons</taxon>
        <taxon>Gunneridae</taxon>
        <taxon>Pentapetalae</taxon>
        <taxon>asterids</taxon>
        <taxon>lamiids</taxon>
        <taxon>Lamiales</taxon>
        <taxon>Oleaceae</taxon>
        <taxon>Oleeae</taxon>
        <taxon>Olea</taxon>
    </lineage>
</organism>
<dbReference type="Gramene" id="OE9A038756T1">
    <property type="protein sequence ID" value="OE9A038756C1"/>
    <property type="gene ID" value="OE9A038756"/>
</dbReference>
<protein>
    <submittedName>
        <fullName evidence="1">Uncharacterized protein</fullName>
    </submittedName>
</protein>